<proteinExistence type="predicted"/>
<organism evidence="2">
    <name type="scientific">Caldiarchaeum subterraneum</name>
    <dbReference type="NCBI Taxonomy" id="311458"/>
    <lineage>
        <taxon>Archaea</taxon>
        <taxon>Nitrososphaerota</taxon>
        <taxon>Candidatus Caldarchaeales</taxon>
        <taxon>Candidatus Caldarchaeaceae</taxon>
        <taxon>Candidatus Caldarchaeum</taxon>
    </lineage>
</organism>
<feature type="coiled-coil region" evidence="1">
    <location>
        <begin position="354"/>
        <end position="388"/>
    </location>
</feature>
<gene>
    <name evidence="2" type="ORF">ENM42_01995</name>
</gene>
<comment type="caution">
    <text evidence="2">The sequence shown here is derived from an EMBL/GenBank/DDBJ whole genome shotgun (WGS) entry which is preliminary data.</text>
</comment>
<protein>
    <submittedName>
        <fullName evidence="2">Uncharacterized protein</fullName>
    </submittedName>
</protein>
<evidence type="ECO:0000313" key="2">
    <source>
        <dbReference type="EMBL" id="HHR40581.1"/>
    </source>
</evidence>
<keyword evidence="1" id="KW-0175">Coiled coil</keyword>
<accession>A0A7C5YF81</accession>
<reference evidence="2" key="1">
    <citation type="journal article" date="2020" name="mSystems">
        <title>Genome- and Community-Level Interaction Insights into Carbon Utilization and Element Cycling Functions of Hydrothermarchaeota in Hydrothermal Sediment.</title>
        <authorList>
            <person name="Zhou Z."/>
            <person name="Liu Y."/>
            <person name="Xu W."/>
            <person name="Pan J."/>
            <person name="Luo Z.H."/>
            <person name="Li M."/>
        </authorList>
    </citation>
    <scope>NUCLEOTIDE SEQUENCE [LARGE SCALE GENOMIC DNA]</scope>
    <source>
        <strain evidence="2">SpSt-1084</strain>
    </source>
</reference>
<name>A0A7C5YF81_CALS0</name>
<feature type="coiled-coil region" evidence="1">
    <location>
        <begin position="154"/>
        <end position="278"/>
    </location>
</feature>
<feature type="coiled-coil region" evidence="1">
    <location>
        <begin position="72"/>
        <end position="99"/>
    </location>
</feature>
<dbReference type="AlphaFoldDB" id="A0A7C5YF81"/>
<dbReference type="EMBL" id="DRXS01000109">
    <property type="protein sequence ID" value="HHR40581.1"/>
    <property type="molecule type" value="Genomic_DNA"/>
</dbReference>
<sequence length="476" mass="54895">MEGAKNSAENIESLEQQYDVQGLSEALKKAGIEISQLKKYLKAAARLRELEKQYGKSYQVLLREYEKKFRESVKLEYNISELLEKRKRIEEDLKVYMEQQKLTLETINKVASVLQTLQKYSIDVGDIEKLAKVAEKIAATGMDFKQLFETFSKLEDAESRLAEADKRLAETVEKLRKAEEELQSRVRLIQEVAQWWPEIESIAEVRTKLAREKAELELKLEETKQKLESLTSQYEAILGFKVNSEQIVRMIEEKKNELNRLEEEVVRKKETLQILDEELASARSLLVLLQNPELVKKDDLEALSRQFANLANIKSGVMPSLKALEPSLMENVRKRVVELVMPVIRTELVPRWVFEKLEKEFKDIVAKKVQLEEELEKIRNELGQNKSSKTSVFEQPPVQQPKQFRLLKKGVMLTSDSGVRIRLKCIYCQNSTLMMLPVKEDLAAAASKDLLVTSCSYCGKEISVDPTTLIDRFFKG</sequence>
<evidence type="ECO:0000256" key="1">
    <source>
        <dbReference type="SAM" id="Coils"/>
    </source>
</evidence>